<dbReference type="Proteomes" id="UP000218231">
    <property type="component" value="Unassembled WGS sequence"/>
</dbReference>
<evidence type="ECO:0000313" key="2">
    <source>
        <dbReference type="Proteomes" id="UP000218231"/>
    </source>
</evidence>
<dbReference type="AlphaFoldDB" id="A0A2A2JAC1"/>
<organism evidence="1 2">
    <name type="scientific">Diploscapter pachys</name>
    <dbReference type="NCBI Taxonomy" id="2018661"/>
    <lineage>
        <taxon>Eukaryota</taxon>
        <taxon>Metazoa</taxon>
        <taxon>Ecdysozoa</taxon>
        <taxon>Nematoda</taxon>
        <taxon>Chromadorea</taxon>
        <taxon>Rhabditida</taxon>
        <taxon>Rhabditina</taxon>
        <taxon>Rhabditomorpha</taxon>
        <taxon>Rhabditoidea</taxon>
        <taxon>Rhabditidae</taxon>
        <taxon>Diploscapter</taxon>
    </lineage>
</organism>
<reference evidence="1 2" key="1">
    <citation type="journal article" date="2017" name="Curr. Biol.">
        <title>Genome architecture and evolution of a unichromosomal asexual nematode.</title>
        <authorList>
            <person name="Fradin H."/>
            <person name="Zegar C."/>
            <person name="Gutwein M."/>
            <person name="Lucas J."/>
            <person name="Kovtun M."/>
            <person name="Corcoran D."/>
            <person name="Baugh L.R."/>
            <person name="Kiontke K."/>
            <person name="Gunsalus K."/>
            <person name="Fitch D.H."/>
            <person name="Piano F."/>
        </authorList>
    </citation>
    <scope>NUCLEOTIDE SEQUENCE [LARGE SCALE GENOMIC DNA]</scope>
    <source>
        <strain evidence="1">PF1309</strain>
    </source>
</reference>
<keyword evidence="2" id="KW-1185">Reference proteome</keyword>
<protein>
    <submittedName>
        <fullName evidence="1">Uncharacterized protein</fullName>
    </submittedName>
</protein>
<gene>
    <name evidence="1" type="ORF">WR25_01332</name>
</gene>
<evidence type="ECO:0000313" key="1">
    <source>
        <dbReference type="EMBL" id="PAV58549.1"/>
    </source>
</evidence>
<accession>A0A2A2JAC1</accession>
<dbReference type="EMBL" id="LIAE01010575">
    <property type="protein sequence ID" value="PAV58549.1"/>
    <property type="molecule type" value="Genomic_DNA"/>
</dbReference>
<dbReference type="OrthoDB" id="5830383at2759"/>
<sequence>MSTHNLDSVDGLDLDRYFAYKDCGILEGFDGVSTADEISFIGTNCVVDGMRSLRLSESTNSTVQPADVKGGSFYVHETQQSGQAGQSVEADCETENEQGEGKAAHRIPSYYHLEEMNKTPVVRMVRLAAVPSQYQLDCLSEVFFLDAPVLKYVRGADSEYVTPMTFY</sequence>
<name>A0A2A2JAC1_9BILA</name>
<proteinExistence type="predicted"/>
<comment type="caution">
    <text evidence="1">The sequence shown here is derived from an EMBL/GenBank/DDBJ whole genome shotgun (WGS) entry which is preliminary data.</text>
</comment>